<evidence type="ECO:0000313" key="1">
    <source>
        <dbReference type="EMBL" id="KAK6590138.1"/>
    </source>
</evidence>
<reference evidence="1 2" key="1">
    <citation type="submission" date="2023-10" db="EMBL/GenBank/DDBJ databases">
        <title>Comparative genomics analysis reveals potential genetic determinants of host preference in Cryptosporidium xiaoi.</title>
        <authorList>
            <person name="Xiao L."/>
            <person name="Li J."/>
        </authorList>
    </citation>
    <scope>NUCLEOTIDE SEQUENCE [LARGE SCALE GENOMIC DNA]</scope>
    <source>
        <strain evidence="1 2">52996</strain>
    </source>
</reference>
<gene>
    <name evidence="1" type="ORF">RS030_172586</name>
</gene>
<keyword evidence="2" id="KW-1185">Reference proteome</keyword>
<name>A0AAV9XZI9_9CRYT</name>
<dbReference type="EMBL" id="JAWDEY010000008">
    <property type="protein sequence ID" value="KAK6590138.1"/>
    <property type="molecule type" value="Genomic_DNA"/>
</dbReference>
<dbReference type="AlphaFoldDB" id="A0AAV9XZI9"/>
<evidence type="ECO:0000313" key="2">
    <source>
        <dbReference type="Proteomes" id="UP001311799"/>
    </source>
</evidence>
<proteinExistence type="predicted"/>
<sequence length="719" mass="82439">MIFDKTGVGTSTGINYDSKIRNDGIEEIINNDNILIEGFLPEESDLLNEGVICIRNTDNNNSNYENFQVNLTSSPKFNIRNSKAIDELMLNGIDINSDTLDFTFHENNEVDIGSKTDRNTETILKNNKLTEFATLCNIKESYNHIGNYNLTNCIPIRNLVLSESNVNIQNNYCEIKIINDKQNNVSKTVYKFLKYIERIQNLIYVNFIKTKYVRSGIVGLNIFGFKCEGKAKRIKKKKIDNNVIKNHFQLSIKNKINIFRLGDSRKNNGTEFVIDLGSFFQIPSEVNSLQNENTSVDSTKNNGIDKFVLFSDKEIKTMIMNNFGGNKGNLSNKIIELNDNDSIVKKAEFDKKDEFFVTEKNQENVVELENKNNYFENTNSELFFGGENDSNDTVTKTEGCEKNITYDEHGKYLYSTSKGSDKINMDNANNFDDKIIDGIIMEGFDYFCVENENKTKYTTSESNYTNKESNLGEYSYERNNIDGLSVFNSMYCELTTEGNNEKLDEFNYKEGTDILLNNESYSVEKSQKKFPVIESEGGDGENINSSEIKDAYSAIIEEEYVVNDLLKGESTNLKFNIEGVKQRIENCYINDRENMLLLENSTEGSSHEQTNDASRELETRNEVNTEFKKKDDKINSVIDNNSEKSTISEIPNLKETEYELNLELNSKKKKFGVFDKLICLTRNRNIVRMHSSNFTKETIKAIDIIKSSRKTNNKYGLIK</sequence>
<comment type="caution">
    <text evidence="1">The sequence shown here is derived from an EMBL/GenBank/DDBJ whole genome shotgun (WGS) entry which is preliminary data.</text>
</comment>
<accession>A0AAV9XZI9</accession>
<dbReference type="Proteomes" id="UP001311799">
    <property type="component" value="Unassembled WGS sequence"/>
</dbReference>
<protein>
    <submittedName>
        <fullName evidence="1">Uncharacterized protein</fullName>
    </submittedName>
</protein>
<organism evidence="1 2">
    <name type="scientific">Cryptosporidium xiaoi</name>
    <dbReference type="NCBI Taxonomy" id="659607"/>
    <lineage>
        <taxon>Eukaryota</taxon>
        <taxon>Sar</taxon>
        <taxon>Alveolata</taxon>
        <taxon>Apicomplexa</taxon>
        <taxon>Conoidasida</taxon>
        <taxon>Coccidia</taxon>
        <taxon>Eucoccidiorida</taxon>
        <taxon>Eimeriorina</taxon>
        <taxon>Cryptosporidiidae</taxon>
        <taxon>Cryptosporidium</taxon>
    </lineage>
</organism>